<keyword evidence="6 11" id="KW-0169">Cobalamin biosynthesis</keyword>
<evidence type="ECO:0000256" key="3">
    <source>
        <dbReference type="ARBA" id="ARBA00007110"/>
    </source>
</evidence>
<dbReference type="SUPFAM" id="SSF52733">
    <property type="entry name" value="Nicotinate mononucleotide:5,6-dimethylbenzimidazole phosphoribosyltransferase (CobT)"/>
    <property type="match status" value="1"/>
</dbReference>
<dbReference type="InterPro" id="IPR023195">
    <property type="entry name" value="Nict_dMeBzImd_PRibTrfase_N"/>
</dbReference>
<dbReference type="GO" id="GO:0008939">
    <property type="term" value="F:nicotinate-nucleotide-dimethylbenzimidazole phosphoribosyltransferase activity"/>
    <property type="evidence" value="ECO:0007669"/>
    <property type="project" value="UniProtKB-UniRule"/>
</dbReference>
<comment type="function">
    <text evidence="1 11">Catalyzes the synthesis of alpha-ribazole-5'-phosphate from nicotinate mononucleotide (NAMN) and 5,6-dimethylbenzimidazole (DMB).</text>
</comment>
<dbReference type="EC" id="2.4.2.21" evidence="4 11"/>
<evidence type="ECO:0000256" key="5">
    <source>
        <dbReference type="ARBA" id="ARBA00015486"/>
    </source>
</evidence>
<keyword evidence="8 11" id="KW-0808">Transferase</keyword>
<sequence length="346" mass="36130">MNYPTIPPIDFEASAAARKRQNSLTKPLGSAGYLEDLSVQIAGMTGSAIPDCSRKTVILMAADHGIAKEGVSPYPPEVTPQMVLNFLHGGAAINVLTRQVNSAVKIVDIGVAFDFGEIPGICHRKVARGTANMLTGPAMTREQAESAIRVGMETADESIDNGVQMIATGEMGIGNTTPSAAITAVLCGRAPAEVTGRGTGIDDAGLQRKIRIIERCIAVNQPDPGDAMDVLCKIGGLEIAGMAGVVIAAAARRVPVVLDGLISTVAAAIAVELVPETKHYLIAGHLSEEIGHRILLEKLGLRPLIQLNMRIGEGTGAVLAFSIVDASLNLLRNMATFEQAGVSDKV</sequence>
<dbReference type="InterPro" id="IPR036087">
    <property type="entry name" value="Nict_dMeBzImd_PRibTrfase_sf"/>
</dbReference>
<dbReference type="NCBIfam" id="NF000996">
    <property type="entry name" value="PRK00105.1"/>
    <property type="match status" value="1"/>
</dbReference>
<feature type="active site" description="Proton acceptor" evidence="11">
    <location>
        <position position="313"/>
    </location>
</feature>
<dbReference type="Pfam" id="PF02277">
    <property type="entry name" value="DBI_PRT"/>
    <property type="match status" value="1"/>
</dbReference>
<dbReference type="Gene3D" id="3.40.50.10210">
    <property type="match status" value="1"/>
</dbReference>
<evidence type="ECO:0000256" key="1">
    <source>
        <dbReference type="ARBA" id="ARBA00002197"/>
    </source>
</evidence>
<dbReference type="GO" id="GO:0009236">
    <property type="term" value="P:cobalamin biosynthetic process"/>
    <property type="evidence" value="ECO:0007669"/>
    <property type="project" value="UniProtKB-UniRule"/>
</dbReference>
<evidence type="ECO:0000256" key="10">
    <source>
        <dbReference type="ARBA" id="ARBA00047340"/>
    </source>
</evidence>
<comment type="similarity">
    <text evidence="3 11">Belongs to the CobT family.</text>
</comment>
<dbReference type="STRING" id="1678840.ATC1_11338"/>
<evidence type="ECO:0000313" key="13">
    <source>
        <dbReference type="Proteomes" id="UP000053370"/>
    </source>
</evidence>
<comment type="pathway">
    <text evidence="2 11">Nucleoside biosynthesis; alpha-ribazole biosynthesis; alpha-ribazole from 5,6-dimethylbenzimidazole: step 1/2.</text>
</comment>
<dbReference type="PANTHER" id="PTHR43463">
    <property type="entry name" value="NICOTINATE-NUCLEOTIDE--DIMETHYLBENZIMIDAZOLE PHOSPHORIBOSYLTRANSFERASE"/>
    <property type="match status" value="1"/>
</dbReference>
<accession>A0A0K8P9U1</accession>
<proteinExistence type="inferred from homology"/>
<evidence type="ECO:0000313" key="12">
    <source>
        <dbReference type="EMBL" id="GAP39406.1"/>
    </source>
</evidence>
<dbReference type="InterPro" id="IPR017846">
    <property type="entry name" value="Nict_dMeBzImd_PRibTrfase_bact"/>
</dbReference>
<dbReference type="Proteomes" id="UP000053370">
    <property type="component" value="Unassembled WGS sequence"/>
</dbReference>
<evidence type="ECO:0000256" key="11">
    <source>
        <dbReference type="HAMAP-Rule" id="MF_00230"/>
    </source>
</evidence>
<dbReference type="FunFam" id="3.40.50.10210:FF:000001">
    <property type="entry name" value="Nicotinate-nucleotide--dimethylbenzimidazole phosphoribosyltransferase"/>
    <property type="match status" value="1"/>
</dbReference>
<name>A0A0K8P9U1_9CHLR</name>
<organism evidence="12">
    <name type="scientific">Flexilinea flocculi</name>
    <dbReference type="NCBI Taxonomy" id="1678840"/>
    <lineage>
        <taxon>Bacteria</taxon>
        <taxon>Bacillati</taxon>
        <taxon>Chloroflexota</taxon>
        <taxon>Anaerolineae</taxon>
        <taxon>Anaerolineales</taxon>
        <taxon>Anaerolineaceae</taxon>
        <taxon>Flexilinea</taxon>
    </lineage>
</organism>
<gene>
    <name evidence="11" type="primary">cobT</name>
    <name evidence="12" type="ORF">ATC1_11338</name>
</gene>
<dbReference type="PATRIC" id="fig|1678840.3.peg.405"/>
<keyword evidence="13" id="KW-1185">Reference proteome</keyword>
<dbReference type="Gene3D" id="1.10.1610.10">
    <property type="match status" value="1"/>
</dbReference>
<dbReference type="InterPro" id="IPR003200">
    <property type="entry name" value="Nict_dMeBzImd_PRibTrfase"/>
</dbReference>
<dbReference type="NCBIfam" id="TIGR03160">
    <property type="entry name" value="cobT_DBIPRT"/>
    <property type="match status" value="1"/>
</dbReference>
<dbReference type="OrthoDB" id="9781491at2"/>
<evidence type="ECO:0000256" key="7">
    <source>
        <dbReference type="ARBA" id="ARBA00022676"/>
    </source>
</evidence>
<evidence type="ECO:0000256" key="2">
    <source>
        <dbReference type="ARBA" id="ARBA00005049"/>
    </source>
</evidence>
<keyword evidence="7 11" id="KW-0328">Glycosyltransferase</keyword>
<dbReference type="EMBL" id="DF968179">
    <property type="protein sequence ID" value="GAP39406.1"/>
    <property type="molecule type" value="Genomic_DNA"/>
</dbReference>
<dbReference type="UniPathway" id="UPA00061">
    <property type="reaction ID" value="UER00516"/>
</dbReference>
<dbReference type="PANTHER" id="PTHR43463:SF1">
    <property type="entry name" value="NICOTINATE-NUCLEOTIDE--DIMETHYLBENZIMIDAZOLE PHOSPHORIBOSYLTRANSFERASE"/>
    <property type="match status" value="1"/>
</dbReference>
<protein>
    <recommendedName>
        <fullName evidence="5 11">Nicotinate-nucleotide--dimethylbenzimidazole phosphoribosyltransferase</fullName>
        <shortName evidence="11">NN:DBI PRT</shortName>
        <ecNumber evidence="4 11">2.4.2.21</ecNumber>
    </recommendedName>
    <alternativeName>
        <fullName evidence="9 11">N(1)-alpha-phosphoribosyltransferase</fullName>
    </alternativeName>
</protein>
<dbReference type="RefSeq" id="WP_062277668.1">
    <property type="nucleotide sequence ID" value="NZ_DF968179.1"/>
</dbReference>
<evidence type="ECO:0000256" key="4">
    <source>
        <dbReference type="ARBA" id="ARBA00011991"/>
    </source>
</evidence>
<dbReference type="AlphaFoldDB" id="A0A0K8P9U1"/>
<dbReference type="CDD" id="cd02439">
    <property type="entry name" value="DMB-PRT_CobT"/>
    <property type="match status" value="1"/>
</dbReference>
<reference evidence="12" key="1">
    <citation type="journal article" date="2015" name="Genome Announc.">
        <title>Draft Genome Sequence of Anaerolineae Strain TC1, a Novel Isolate from a Methanogenic Wastewater Treatment System.</title>
        <authorList>
            <person name="Matsuura N."/>
            <person name="Tourlousse D.M."/>
            <person name="Sun L."/>
            <person name="Toyonaga M."/>
            <person name="Kuroda K."/>
            <person name="Ohashi A."/>
            <person name="Cruz R."/>
            <person name="Yamaguchi T."/>
            <person name="Sekiguchi Y."/>
        </authorList>
    </citation>
    <scope>NUCLEOTIDE SEQUENCE [LARGE SCALE GENOMIC DNA]</scope>
    <source>
        <strain evidence="12">TC1</strain>
    </source>
</reference>
<dbReference type="HAMAP" id="MF_00230">
    <property type="entry name" value="CobT"/>
    <property type="match status" value="1"/>
</dbReference>
<evidence type="ECO:0000256" key="8">
    <source>
        <dbReference type="ARBA" id="ARBA00022679"/>
    </source>
</evidence>
<evidence type="ECO:0000256" key="6">
    <source>
        <dbReference type="ARBA" id="ARBA00022573"/>
    </source>
</evidence>
<comment type="catalytic activity">
    <reaction evidence="10 11">
        <text>5,6-dimethylbenzimidazole + nicotinate beta-D-ribonucleotide = alpha-ribazole 5'-phosphate + nicotinate + H(+)</text>
        <dbReference type="Rhea" id="RHEA:11196"/>
        <dbReference type="ChEBI" id="CHEBI:15378"/>
        <dbReference type="ChEBI" id="CHEBI:15890"/>
        <dbReference type="ChEBI" id="CHEBI:32544"/>
        <dbReference type="ChEBI" id="CHEBI:57502"/>
        <dbReference type="ChEBI" id="CHEBI:57918"/>
        <dbReference type="EC" id="2.4.2.21"/>
    </reaction>
</comment>
<evidence type="ECO:0000256" key="9">
    <source>
        <dbReference type="ARBA" id="ARBA00030686"/>
    </source>
</evidence>